<keyword evidence="2" id="KW-0489">Methyltransferase</keyword>
<feature type="compositionally biased region" description="Polar residues" evidence="1">
    <location>
        <begin position="715"/>
        <end position="732"/>
    </location>
</feature>
<feature type="region of interest" description="Disordered" evidence="1">
    <location>
        <begin position="448"/>
        <end position="518"/>
    </location>
</feature>
<organism evidence="2 3">
    <name type="scientific">Pseudozyma hubeiensis (strain SY62)</name>
    <name type="common">Yeast</name>
    <dbReference type="NCBI Taxonomy" id="1305764"/>
    <lineage>
        <taxon>Eukaryota</taxon>
        <taxon>Fungi</taxon>
        <taxon>Dikarya</taxon>
        <taxon>Basidiomycota</taxon>
        <taxon>Ustilaginomycotina</taxon>
        <taxon>Ustilaginomycetes</taxon>
        <taxon>Ustilaginales</taxon>
        <taxon>Ustilaginaceae</taxon>
        <taxon>Pseudozyma</taxon>
    </lineage>
</organism>
<feature type="region of interest" description="Disordered" evidence="1">
    <location>
        <begin position="117"/>
        <end position="164"/>
    </location>
</feature>
<reference evidence="3" key="1">
    <citation type="journal article" date="2013" name="Genome Announc.">
        <title>Draft genome sequence of the basidiomycetous yeast-like fungus Pseudozyma hubeiensis SY62, which produces an abundant amount of the biosurfactant mannosylerythritol lipids.</title>
        <authorList>
            <person name="Konishi M."/>
            <person name="Hatada Y."/>
            <person name="Horiuchi J."/>
        </authorList>
    </citation>
    <scope>NUCLEOTIDE SEQUENCE [LARGE SCALE GENOMIC DNA]</scope>
    <source>
        <strain evidence="3">SY62</strain>
    </source>
</reference>
<evidence type="ECO:0000313" key="2">
    <source>
        <dbReference type="EMBL" id="GAC96987.1"/>
    </source>
</evidence>
<keyword evidence="3" id="KW-1185">Reference proteome</keyword>
<keyword evidence="2" id="KW-0808">Transferase</keyword>
<protein>
    <submittedName>
        <fullName evidence="2">Ubiquinone/menaquinone biosynthesis methyltransferase</fullName>
    </submittedName>
</protein>
<feature type="compositionally biased region" description="Polar residues" evidence="1">
    <location>
        <begin position="509"/>
        <end position="518"/>
    </location>
</feature>
<feature type="region of interest" description="Disordered" evidence="1">
    <location>
        <begin position="537"/>
        <end position="595"/>
    </location>
</feature>
<keyword evidence="2" id="KW-0830">Ubiquinone</keyword>
<dbReference type="AlphaFoldDB" id="R9P6W5"/>
<dbReference type="HOGENOM" id="CLU_364834_0_0_1"/>
<gene>
    <name evidence="2" type="ORF">PHSY_004571</name>
</gene>
<dbReference type="GO" id="GO:0032259">
    <property type="term" value="P:methylation"/>
    <property type="evidence" value="ECO:0007669"/>
    <property type="project" value="UniProtKB-KW"/>
</dbReference>
<feature type="compositionally biased region" description="Polar residues" evidence="1">
    <location>
        <begin position="11"/>
        <end position="24"/>
    </location>
</feature>
<dbReference type="EMBL" id="DF238808">
    <property type="protein sequence ID" value="GAC96987.1"/>
    <property type="molecule type" value="Genomic_DNA"/>
</dbReference>
<name>R9P6W5_PSEHS</name>
<dbReference type="OrthoDB" id="2552656at2759"/>
<feature type="compositionally biased region" description="Polar residues" evidence="1">
    <location>
        <begin position="450"/>
        <end position="461"/>
    </location>
</feature>
<dbReference type="GeneID" id="24109853"/>
<accession>R9P6W5</accession>
<feature type="compositionally biased region" description="Polar residues" evidence="1">
    <location>
        <begin position="740"/>
        <end position="753"/>
    </location>
</feature>
<sequence length="892" mass="97366">MFGSPDDRSCVSHSSETSMPTISDSDFVRDAKQIHWQSRPDLKDAAAGASLPPHSFDSLIQPDAGSSNSGKGVGNVKAKMKAVARFLTFTSKHRPPSSEPSVDAVAPVGETKVPIAEPCLPRSIVTPTREDRKNQQRATRNDNSKPTAGDRPQYGASNPATKDGFQTMAEGTKAKPVIESLPERLDSQHDLMSRPPPPPPLDAGAIKSDAGSVKTFSTPVPPMTAMLAKKRYPRVPETPLLFPPREQQPVRIATPHPIRPAAVRVASRPLPPTPALAALSADRLQKPLMGLGLSVDPQNASQLEKLIDAMPHLRRFPYLRRGKDALDANHLASELESLVSFHSERRSVRQATSIASSITAAEIADSSREAVCHWRPDPESPHPAVHFNTRESIKAANPTASSLCVEESSEETESVRRIQHWRVQITQAPSVLSKVASAHSRFLGTDDVSSHLTSVSRSPLSKESGEQDAEITPTMKARRVVGRDVAKLLEPKTSPRSVKSNGKAHHHQQPNPDQGQLGTQHIARLSDSQFDRLARASEGTLPSSRSAPVPRELPLDNSHLQPSAPPNTPARQSNSVDDDRRTSLEAPPTTVSVLEQKATQHLNTLDLMIRSHPEKMVKIFKERPGLMLVVLLRCKVEDRIDNPYGKVEKVVAPLVDVGISETKKDVPKKTAEEVCLGLIEESLLDLRFDSHTTANGGPRVTLDGLSTSQQQAEVTSTPSIVISQHTGRLTPTPSAPSPSKDISSTPNPTSFSHDSVNVNADIMLAELDSRSNAALGSVVDRLQRTGELCAVQQSLVALEQKMMNTNNSCSRLGERLSVVRFADVKKSRGDWIGTDFLLFDLIWRHTARTDGAFAHQHPEHHSFLLQRVDVKHTGLHNDDLGRNQTRISIQDR</sequence>
<dbReference type="eggNOG" id="ENOG502RDU0">
    <property type="taxonomic scope" value="Eukaryota"/>
</dbReference>
<evidence type="ECO:0000256" key="1">
    <source>
        <dbReference type="SAM" id="MobiDB-lite"/>
    </source>
</evidence>
<evidence type="ECO:0000313" key="3">
    <source>
        <dbReference type="Proteomes" id="UP000014071"/>
    </source>
</evidence>
<feature type="region of interest" description="Disordered" evidence="1">
    <location>
        <begin position="1"/>
        <end position="74"/>
    </location>
</feature>
<dbReference type="RefSeq" id="XP_012190574.1">
    <property type="nucleotide sequence ID" value="XM_012335184.1"/>
</dbReference>
<dbReference type="GO" id="GO:0008168">
    <property type="term" value="F:methyltransferase activity"/>
    <property type="evidence" value="ECO:0007669"/>
    <property type="project" value="UniProtKB-KW"/>
</dbReference>
<dbReference type="Proteomes" id="UP000014071">
    <property type="component" value="Unassembled WGS sequence"/>
</dbReference>
<feature type="compositionally biased region" description="Basic and acidic residues" evidence="1">
    <location>
        <begin position="128"/>
        <end position="143"/>
    </location>
</feature>
<feature type="compositionally biased region" description="Basic and acidic residues" evidence="1">
    <location>
        <begin position="1"/>
        <end position="10"/>
    </location>
</feature>
<feature type="compositionally biased region" description="Low complexity" evidence="1">
    <location>
        <begin position="65"/>
        <end position="74"/>
    </location>
</feature>
<proteinExistence type="predicted"/>
<feature type="compositionally biased region" description="Basic and acidic residues" evidence="1">
    <location>
        <begin position="26"/>
        <end position="44"/>
    </location>
</feature>
<feature type="compositionally biased region" description="Basic and acidic residues" evidence="1">
    <location>
        <begin position="481"/>
        <end position="490"/>
    </location>
</feature>
<feature type="region of interest" description="Disordered" evidence="1">
    <location>
        <begin position="715"/>
        <end position="753"/>
    </location>
</feature>